<dbReference type="InterPro" id="IPR002347">
    <property type="entry name" value="SDR_fam"/>
</dbReference>
<dbReference type="AlphaFoldDB" id="A0A915JAD3"/>
<accession>A0A915JAD3</accession>
<evidence type="ECO:0000256" key="4">
    <source>
        <dbReference type="ARBA" id="ARBA00023002"/>
    </source>
</evidence>
<evidence type="ECO:0000313" key="6">
    <source>
        <dbReference type="WBParaSite" id="nRc.2.0.1.t22735-RA"/>
    </source>
</evidence>
<protein>
    <submittedName>
        <fullName evidence="6">Sepiapterin reductase</fullName>
    </submittedName>
</protein>
<dbReference type="PANTHER" id="PTHR44085">
    <property type="entry name" value="SEPIAPTERIN REDUCTASE"/>
    <property type="match status" value="1"/>
</dbReference>
<name>A0A915JAD3_ROMCU</name>
<reference evidence="6" key="1">
    <citation type="submission" date="2022-11" db="UniProtKB">
        <authorList>
            <consortium name="WormBaseParasite"/>
        </authorList>
    </citation>
    <scope>IDENTIFICATION</scope>
</reference>
<keyword evidence="4" id="KW-0560">Oxidoreductase</keyword>
<dbReference type="GO" id="GO:0006729">
    <property type="term" value="P:tetrahydrobiopterin biosynthetic process"/>
    <property type="evidence" value="ECO:0007669"/>
    <property type="project" value="TreeGrafter"/>
</dbReference>
<dbReference type="GO" id="GO:0005737">
    <property type="term" value="C:cytoplasm"/>
    <property type="evidence" value="ECO:0007669"/>
    <property type="project" value="UniProtKB-SubCell"/>
</dbReference>
<evidence type="ECO:0000313" key="5">
    <source>
        <dbReference type="Proteomes" id="UP000887565"/>
    </source>
</evidence>
<keyword evidence="5" id="KW-1185">Reference proteome</keyword>
<dbReference type="PANTHER" id="PTHR44085:SF2">
    <property type="entry name" value="SEPIAPTERIN REDUCTASE"/>
    <property type="match status" value="1"/>
</dbReference>
<dbReference type="Gene3D" id="3.40.50.720">
    <property type="entry name" value="NAD(P)-binding Rossmann-like Domain"/>
    <property type="match status" value="1"/>
</dbReference>
<keyword evidence="3" id="KW-0521">NADP</keyword>
<evidence type="ECO:0000256" key="1">
    <source>
        <dbReference type="ARBA" id="ARBA00004496"/>
    </source>
</evidence>
<evidence type="ECO:0000256" key="3">
    <source>
        <dbReference type="ARBA" id="ARBA00022857"/>
    </source>
</evidence>
<keyword evidence="2" id="KW-0963">Cytoplasm</keyword>
<dbReference type="OMA" id="RICTSHW"/>
<dbReference type="SUPFAM" id="SSF51735">
    <property type="entry name" value="NAD(P)-binding Rossmann-fold domains"/>
    <property type="match status" value="1"/>
</dbReference>
<evidence type="ECO:0000256" key="2">
    <source>
        <dbReference type="ARBA" id="ARBA00022490"/>
    </source>
</evidence>
<dbReference type="Proteomes" id="UP000887565">
    <property type="component" value="Unplaced"/>
</dbReference>
<dbReference type="WBParaSite" id="nRc.2.0.1.t22735-RA">
    <property type="protein sequence ID" value="nRc.2.0.1.t22735-RA"/>
    <property type="gene ID" value="nRc.2.0.1.g22735"/>
</dbReference>
<proteinExistence type="predicted"/>
<dbReference type="InterPro" id="IPR036291">
    <property type="entry name" value="NAD(P)-bd_dom_sf"/>
</dbReference>
<comment type="subcellular location">
    <subcellularLocation>
        <location evidence="1">Cytoplasm</location>
    </subcellularLocation>
</comment>
<dbReference type="GO" id="GO:0004757">
    <property type="term" value="F:sepiapterin reductase (NADP+) activity"/>
    <property type="evidence" value="ECO:0007669"/>
    <property type="project" value="TreeGrafter"/>
</dbReference>
<organism evidence="5 6">
    <name type="scientific">Romanomermis culicivorax</name>
    <name type="common">Nematode worm</name>
    <dbReference type="NCBI Taxonomy" id="13658"/>
    <lineage>
        <taxon>Eukaryota</taxon>
        <taxon>Metazoa</taxon>
        <taxon>Ecdysozoa</taxon>
        <taxon>Nematoda</taxon>
        <taxon>Enoplea</taxon>
        <taxon>Dorylaimia</taxon>
        <taxon>Mermithida</taxon>
        <taxon>Mermithoidea</taxon>
        <taxon>Mermithidae</taxon>
        <taxon>Romanomermis</taxon>
    </lineage>
</organism>
<dbReference type="Pfam" id="PF00106">
    <property type="entry name" value="adh_short"/>
    <property type="match status" value="1"/>
</dbReference>
<dbReference type="InterPro" id="IPR051721">
    <property type="entry name" value="Biopterin_syn/organic_redct"/>
</dbReference>
<sequence>MLYVFFPEKKESIDHTFRTGIIVHSAGTLGNVEKPITEIFDQKDIDQYFNINFVSFVLVNNLFLKLTKNIVRQQLIINITSLAAIQSIAGFGLYSPAKAARESFLRSVLVDQPDIKILNYSPGMVDTDMVSELCRQTWNEETKNFSTDKQNRIPAEVTIRKLIQLLKENKFVNGSRVDYYDL</sequence>